<evidence type="ECO:0000259" key="1">
    <source>
        <dbReference type="Pfam" id="PF01936"/>
    </source>
</evidence>
<accession>A0A1F8EI38</accession>
<sequence length="206" mass="23719">MSNDFIDKLKKSIKGKICVFIDAANLEQSVRGMWVNPKDIPDELKKYTPDQLVWRIDYEKLKKFFEGVGNLGGIRFYSAYFASDSHGRFLAFLKKVLAFVLKTKPLKEYGDHTQERPHRKANFDVEIAVDATFSLKDYDTLILFSGDCDSEYLLKFLRGRGKIVIVFSRSGHIAKELLPASSYYFDIADFRTEILRIEVKKAKNPA</sequence>
<comment type="caution">
    <text evidence="2">The sequence shown here is derived from an EMBL/GenBank/DDBJ whole genome shotgun (WGS) entry which is preliminary data.</text>
</comment>
<gene>
    <name evidence="2" type="ORF">A2650_01190</name>
</gene>
<organism evidence="2 3">
    <name type="scientific">Candidatus Yanofskybacteria bacterium RIFCSPHIGHO2_01_FULL_41_53</name>
    <dbReference type="NCBI Taxonomy" id="1802663"/>
    <lineage>
        <taxon>Bacteria</taxon>
        <taxon>Candidatus Yanofskyibacteriota</taxon>
    </lineage>
</organism>
<dbReference type="Proteomes" id="UP000177117">
    <property type="component" value="Unassembled WGS sequence"/>
</dbReference>
<evidence type="ECO:0000313" key="2">
    <source>
        <dbReference type="EMBL" id="OGN00010.1"/>
    </source>
</evidence>
<dbReference type="InterPro" id="IPR047140">
    <property type="entry name" value="LabA"/>
</dbReference>
<evidence type="ECO:0000313" key="3">
    <source>
        <dbReference type="Proteomes" id="UP000177117"/>
    </source>
</evidence>
<dbReference type="Gene3D" id="3.40.50.1010">
    <property type="entry name" value="5'-nuclease"/>
    <property type="match status" value="1"/>
</dbReference>
<dbReference type="PANTHER" id="PTHR35458">
    <property type="entry name" value="SLR0755 PROTEIN"/>
    <property type="match status" value="1"/>
</dbReference>
<dbReference type="PANTHER" id="PTHR35458:SF2">
    <property type="entry name" value="SLR0755 PROTEIN"/>
    <property type="match status" value="1"/>
</dbReference>
<protein>
    <recommendedName>
        <fullName evidence="1">NYN domain-containing protein</fullName>
    </recommendedName>
</protein>
<feature type="domain" description="NYN" evidence="1">
    <location>
        <begin position="16"/>
        <end position="187"/>
    </location>
</feature>
<dbReference type="AlphaFoldDB" id="A0A1F8EI38"/>
<reference evidence="2 3" key="1">
    <citation type="journal article" date="2016" name="Nat. Commun.">
        <title>Thousands of microbial genomes shed light on interconnected biogeochemical processes in an aquifer system.</title>
        <authorList>
            <person name="Anantharaman K."/>
            <person name="Brown C.T."/>
            <person name="Hug L.A."/>
            <person name="Sharon I."/>
            <person name="Castelle C.J."/>
            <person name="Probst A.J."/>
            <person name="Thomas B.C."/>
            <person name="Singh A."/>
            <person name="Wilkins M.J."/>
            <person name="Karaoz U."/>
            <person name="Brodie E.L."/>
            <person name="Williams K.H."/>
            <person name="Hubbard S.S."/>
            <person name="Banfield J.F."/>
        </authorList>
    </citation>
    <scope>NUCLEOTIDE SEQUENCE [LARGE SCALE GENOMIC DNA]</scope>
</reference>
<proteinExistence type="predicted"/>
<dbReference type="CDD" id="cd10911">
    <property type="entry name" value="PIN_LabA"/>
    <property type="match status" value="1"/>
</dbReference>
<name>A0A1F8EI38_9BACT</name>
<dbReference type="InterPro" id="IPR021139">
    <property type="entry name" value="NYN"/>
</dbReference>
<dbReference type="EMBL" id="MGJD01000031">
    <property type="protein sequence ID" value="OGN00010.1"/>
    <property type="molecule type" value="Genomic_DNA"/>
</dbReference>
<dbReference type="Pfam" id="PF01936">
    <property type="entry name" value="NYN"/>
    <property type="match status" value="1"/>
</dbReference>
<dbReference type="GO" id="GO:0004540">
    <property type="term" value="F:RNA nuclease activity"/>
    <property type="evidence" value="ECO:0007669"/>
    <property type="project" value="InterPro"/>
</dbReference>